<evidence type="ECO:0000313" key="2">
    <source>
        <dbReference type="EMBL" id="SFO93364.1"/>
    </source>
</evidence>
<sequence length="183" mass="20343">MKVLVLTGPESSGKSWLAAEIQARFGGVVVGEYVRHFIDAQQRDTCYADIAEIARGQLAWEDAARAATPALLILDTHLLSNMLWSQCLFGDCPSWLEGELLARRYDQHLLLDPTGVPWVEDGQRCQPQLVERQAFHQACRDWLLANGQRFSELSGDWGQRRQAALEHVAALLGSTDQHAGPGH</sequence>
<dbReference type="InterPro" id="IPR027417">
    <property type="entry name" value="P-loop_NTPase"/>
</dbReference>
<dbReference type="Pfam" id="PF13521">
    <property type="entry name" value="AAA_28"/>
    <property type="match status" value="1"/>
</dbReference>
<dbReference type="PANTHER" id="PTHR37512">
    <property type="entry name" value="TRIFUNCTIONAL NAD BIOSYNTHESIS/REGULATOR PROTEIN NADR"/>
    <property type="match status" value="1"/>
</dbReference>
<keyword evidence="2" id="KW-0808">Transferase</keyword>
<protein>
    <submittedName>
        <fullName evidence="2">Nicotinamide riboside kinase</fullName>
    </submittedName>
</protein>
<dbReference type="InterPro" id="IPR038727">
    <property type="entry name" value="NadR/Ttd14_AAA_dom"/>
</dbReference>
<gene>
    <name evidence="2" type="ORF">SAMN05216601_103403</name>
</gene>
<dbReference type="OrthoDB" id="7057953at2"/>
<feature type="domain" description="NadR/Ttd14 AAA" evidence="1">
    <location>
        <begin position="5"/>
        <end position="160"/>
    </location>
</feature>
<dbReference type="SUPFAM" id="SSF52540">
    <property type="entry name" value="P-loop containing nucleoside triphosphate hydrolases"/>
    <property type="match status" value="1"/>
</dbReference>
<dbReference type="Gene3D" id="3.40.50.300">
    <property type="entry name" value="P-loop containing nucleotide triphosphate hydrolases"/>
    <property type="match status" value="1"/>
</dbReference>
<organism evidence="2 3">
    <name type="scientific">Ectopseudomonas composti</name>
    <dbReference type="NCBI Taxonomy" id="658457"/>
    <lineage>
        <taxon>Bacteria</taxon>
        <taxon>Pseudomonadati</taxon>
        <taxon>Pseudomonadota</taxon>
        <taxon>Gammaproteobacteria</taxon>
        <taxon>Pseudomonadales</taxon>
        <taxon>Pseudomonadaceae</taxon>
        <taxon>Ectopseudomonas</taxon>
    </lineage>
</organism>
<accession>A0A1I5L7K4</accession>
<reference evidence="2 3" key="1">
    <citation type="submission" date="2016-10" db="EMBL/GenBank/DDBJ databases">
        <authorList>
            <person name="de Groot N.N."/>
        </authorList>
    </citation>
    <scope>NUCLEOTIDE SEQUENCE [LARGE SCALE GENOMIC DNA]</scope>
    <source>
        <strain evidence="2 3">CCUG 59231</strain>
    </source>
</reference>
<dbReference type="AlphaFoldDB" id="A0A1I5L7K4"/>
<dbReference type="RefSeq" id="WP_074937878.1">
    <property type="nucleotide sequence ID" value="NZ_FOWP01000003.1"/>
</dbReference>
<dbReference type="PANTHER" id="PTHR37512:SF1">
    <property type="entry name" value="NADR_TTD14 AAA DOMAIN-CONTAINING PROTEIN"/>
    <property type="match status" value="1"/>
</dbReference>
<dbReference type="Proteomes" id="UP000182400">
    <property type="component" value="Unassembled WGS sequence"/>
</dbReference>
<dbReference type="InterPro" id="IPR052735">
    <property type="entry name" value="NAD_biosynth-regulator"/>
</dbReference>
<evidence type="ECO:0000259" key="1">
    <source>
        <dbReference type="Pfam" id="PF13521"/>
    </source>
</evidence>
<evidence type="ECO:0000313" key="3">
    <source>
        <dbReference type="Proteomes" id="UP000182400"/>
    </source>
</evidence>
<keyword evidence="2" id="KW-0418">Kinase</keyword>
<dbReference type="STRING" id="658457.SAMN05216601_103403"/>
<dbReference type="EMBL" id="FOWP01000003">
    <property type="protein sequence ID" value="SFO93364.1"/>
    <property type="molecule type" value="Genomic_DNA"/>
</dbReference>
<proteinExistence type="predicted"/>
<name>A0A1I5L7K4_9GAMM</name>
<dbReference type="GO" id="GO:0016301">
    <property type="term" value="F:kinase activity"/>
    <property type="evidence" value="ECO:0007669"/>
    <property type="project" value="UniProtKB-KW"/>
</dbReference>